<organism evidence="22 23">
    <name type="scientific">Neolewinella marina</name>
    <dbReference type="NCBI Taxonomy" id="438751"/>
    <lineage>
        <taxon>Bacteria</taxon>
        <taxon>Pseudomonadati</taxon>
        <taxon>Bacteroidota</taxon>
        <taxon>Saprospiria</taxon>
        <taxon>Saprospirales</taxon>
        <taxon>Lewinellaceae</taxon>
        <taxon>Neolewinella</taxon>
    </lineage>
</organism>
<feature type="domain" description="YjeF C-terminal" evidence="20">
    <location>
        <begin position="226"/>
        <end position="500"/>
    </location>
</feature>
<keyword evidence="12 17" id="KW-0456">Lyase</keyword>
<evidence type="ECO:0000256" key="1">
    <source>
        <dbReference type="ARBA" id="ARBA00000013"/>
    </source>
</evidence>
<keyword evidence="7 17" id="KW-0067">ATP-binding</keyword>
<evidence type="ECO:0000256" key="17">
    <source>
        <dbReference type="HAMAP-Rule" id="MF_01965"/>
    </source>
</evidence>
<comment type="catalytic activity">
    <reaction evidence="16 17 19">
        <text>(6S)-NADPHX + ADP = AMP + phosphate + NADPH + H(+)</text>
        <dbReference type="Rhea" id="RHEA:32235"/>
        <dbReference type="ChEBI" id="CHEBI:15378"/>
        <dbReference type="ChEBI" id="CHEBI:43474"/>
        <dbReference type="ChEBI" id="CHEBI:57783"/>
        <dbReference type="ChEBI" id="CHEBI:64076"/>
        <dbReference type="ChEBI" id="CHEBI:456215"/>
        <dbReference type="ChEBI" id="CHEBI:456216"/>
        <dbReference type="EC" id="4.2.1.136"/>
    </reaction>
</comment>
<comment type="caution">
    <text evidence="18">Lacks conserved residue(s) required for the propagation of feature annotation.</text>
</comment>
<comment type="similarity">
    <text evidence="4 19">In the C-terminal section; belongs to the NnrD/CARKD family.</text>
</comment>
<dbReference type="HAMAP" id="MF_01965">
    <property type="entry name" value="NADHX_dehydratase"/>
    <property type="match status" value="1"/>
</dbReference>
<dbReference type="InterPro" id="IPR030677">
    <property type="entry name" value="Nnr"/>
</dbReference>
<evidence type="ECO:0000256" key="5">
    <source>
        <dbReference type="ARBA" id="ARBA00022723"/>
    </source>
</evidence>
<feature type="binding site" evidence="18">
    <location>
        <position position="161"/>
    </location>
    <ligand>
        <name>K(+)</name>
        <dbReference type="ChEBI" id="CHEBI:29103"/>
    </ligand>
</feature>
<evidence type="ECO:0000256" key="2">
    <source>
        <dbReference type="ARBA" id="ARBA00000909"/>
    </source>
</evidence>
<dbReference type="SUPFAM" id="SSF53613">
    <property type="entry name" value="Ribokinase-like"/>
    <property type="match status" value="1"/>
</dbReference>
<keyword evidence="23" id="KW-1185">Reference proteome</keyword>
<dbReference type="Pfam" id="PF01256">
    <property type="entry name" value="Carb_kinase"/>
    <property type="match status" value="1"/>
</dbReference>
<comment type="catalytic activity">
    <reaction evidence="2 18 19">
        <text>(6R)-NADPHX = (6S)-NADPHX</text>
        <dbReference type="Rhea" id="RHEA:32227"/>
        <dbReference type="ChEBI" id="CHEBI:64076"/>
        <dbReference type="ChEBI" id="CHEBI:64077"/>
        <dbReference type="EC" id="5.1.99.6"/>
    </reaction>
</comment>
<accession>A0A2G0CIH7</accession>
<dbReference type="GO" id="GO:0110051">
    <property type="term" value="P:metabolite repair"/>
    <property type="evidence" value="ECO:0007669"/>
    <property type="project" value="TreeGrafter"/>
</dbReference>
<feature type="binding site" evidence="18">
    <location>
        <begin position="129"/>
        <end position="135"/>
    </location>
    <ligand>
        <name>(6S)-NADPHX</name>
        <dbReference type="ChEBI" id="CHEBI:64076"/>
    </ligand>
</feature>
<dbReference type="OrthoDB" id="9806925at2"/>
<evidence type="ECO:0000256" key="12">
    <source>
        <dbReference type="ARBA" id="ARBA00023239"/>
    </source>
</evidence>
<dbReference type="PANTHER" id="PTHR12592:SF0">
    <property type="entry name" value="ATP-DEPENDENT (S)-NAD(P)H-HYDRATE DEHYDRATASE"/>
    <property type="match status" value="1"/>
</dbReference>
<comment type="function">
    <text evidence="17">Catalyzes the dehydration of the S-form of NAD(P)HX at the expense of ADP, which is converted to AMP. Together with NAD(P)HX epimerase, which catalyzes the epimerization of the S- and R-forms, the enzyme allows the repair of both epimers of NAD(P)HX, a damaged form of NAD(P)H that is a result of enzymatic or heat-dependent hydration.</text>
</comment>
<dbReference type="Pfam" id="PF03853">
    <property type="entry name" value="YjeF_N"/>
    <property type="match status" value="1"/>
</dbReference>
<feature type="binding site" evidence="17">
    <location>
        <position position="440"/>
    </location>
    <ligand>
        <name>AMP</name>
        <dbReference type="ChEBI" id="CHEBI:456215"/>
    </ligand>
</feature>
<evidence type="ECO:0000256" key="7">
    <source>
        <dbReference type="ARBA" id="ARBA00022840"/>
    </source>
</evidence>
<comment type="function">
    <text evidence="18">Catalyzes the epimerization of the S- and R-forms of NAD(P)HX, a damaged form of NAD(P)H that is a result of enzymatic or heat-dependent hydration. This is a prerequisite for the S-specific NAD(P)H-hydrate dehydratase to allow the repair of both epimers of NAD(P)HX.</text>
</comment>
<keyword evidence="8 17" id="KW-0521">NADP</keyword>
<evidence type="ECO:0000256" key="19">
    <source>
        <dbReference type="PIRNR" id="PIRNR017184"/>
    </source>
</evidence>
<evidence type="ECO:0000256" key="9">
    <source>
        <dbReference type="ARBA" id="ARBA00022958"/>
    </source>
</evidence>
<gene>
    <name evidence="17" type="primary">nnrD</name>
    <name evidence="18" type="synonym">nnrE</name>
    <name evidence="22" type="ORF">CGL56_01365</name>
</gene>
<dbReference type="HAMAP" id="MF_01966">
    <property type="entry name" value="NADHX_epimerase"/>
    <property type="match status" value="1"/>
</dbReference>
<dbReference type="Gene3D" id="3.40.1190.20">
    <property type="match status" value="1"/>
</dbReference>
<keyword evidence="9 18" id="KW-0630">Potassium</keyword>
<feature type="binding site" evidence="18">
    <location>
        <begin position="58"/>
        <end position="62"/>
    </location>
    <ligand>
        <name>(6S)-NADPHX</name>
        <dbReference type="ChEBI" id="CHEBI:64076"/>
    </ligand>
</feature>
<feature type="domain" description="YjeF N-terminal" evidence="21">
    <location>
        <begin position="9"/>
        <end position="216"/>
    </location>
</feature>
<feature type="binding site" evidence="17">
    <location>
        <position position="376"/>
    </location>
    <ligand>
        <name>(6S)-NADPHX</name>
        <dbReference type="ChEBI" id="CHEBI:64076"/>
    </ligand>
</feature>
<dbReference type="InterPro" id="IPR000631">
    <property type="entry name" value="CARKD"/>
</dbReference>
<dbReference type="PROSITE" id="PS51385">
    <property type="entry name" value="YJEF_N"/>
    <property type="match status" value="1"/>
</dbReference>
<feature type="binding site" evidence="17">
    <location>
        <begin position="411"/>
        <end position="415"/>
    </location>
    <ligand>
        <name>AMP</name>
        <dbReference type="ChEBI" id="CHEBI:456215"/>
    </ligand>
</feature>
<dbReference type="InterPro" id="IPR004443">
    <property type="entry name" value="YjeF_N_dom"/>
</dbReference>
<dbReference type="CDD" id="cd01171">
    <property type="entry name" value="YXKO-related"/>
    <property type="match status" value="1"/>
</dbReference>
<evidence type="ECO:0000256" key="18">
    <source>
        <dbReference type="HAMAP-Rule" id="MF_01966"/>
    </source>
</evidence>
<evidence type="ECO:0000259" key="20">
    <source>
        <dbReference type="PROSITE" id="PS51383"/>
    </source>
</evidence>
<comment type="cofactor">
    <cofactor evidence="18 19">
        <name>K(+)</name>
        <dbReference type="ChEBI" id="CHEBI:29103"/>
    </cofactor>
    <text evidence="18 19">Binds 1 potassium ion per subunit.</text>
</comment>
<dbReference type="EC" id="4.2.1.136" evidence="19"/>
<comment type="similarity">
    <text evidence="3 19">In the N-terminal section; belongs to the NnrE/AIBP family.</text>
</comment>
<comment type="subunit">
    <text evidence="17">Homotetramer.</text>
</comment>
<feature type="binding site" evidence="17">
    <location>
        <position position="325"/>
    </location>
    <ligand>
        <name>(6S)-NADPHX</name>
        <dbReference type="ChEBI" id="CHEBI:64076"/>
    </ligand>
</feature>
<evidence type="ECO:0000256" key="16">
    <source>
        <dbReference type="ARBA" id="ARBA00049209"/>
    </source>
</evidence>
<comment type="catalytic activity">
    <reaction evidence="1 18 19">
        <text>(6R)-NADHX = (6S)-NADHX</text>
        <dbReference type="Rhea" id="RHEA:32215"/>
        <dbReference type="ChEBI" id="CHEBI:64074"/>
        <dbReference type="ChEBI" id="CHEBI:64075"/>
        <dbReference type="EC" id="5.1.99.6"/>
    </reaction>
</comment>
<evidence type="ECO:0000256" key="11">
    <source>
        <dbReference type="ARBA" id="ARBA00023235"/>
    </source>
</evidence>
<comment type="similarity">
    <text evidence="18">Belongs to the NnrE/AIBP family.</text>
</comment>
<keyword evidence="5 18" id="KW-0479">Metal-binding</keyword>
<reference evidence="22 23" key="1">
    <citation type="submission" date="2017-10" db="EMBL/GenBank/DDBJ databases">
        <title>The draft genome sequence of Lewinella marina KCTC 32374.</title>
        <authorList>
            <person name="Wang K."/>
        </authorList>
    </citation>
    <scope>NUCLEOTIDE SEQUENCE [LARGE SCALE GENOMIC DNA]</scope>
    <source>
        <strain evidence="22 23">MKG-38</strain>
    </source>
</reference>
<feature type="binding site" evidence="18">
    <location>
        <position position="125"/>
    </location>
    <ligand>
        <name>K(+)</name>
        <dbReference type="ChEBI" id="CHEBI:29103"/>
    </ligand>
</feature>
<feature type="binding site" evidence="17">
    <location>
        <position position="441"/>
    </location>
    <ligand>
        <name>(6S)-NADPHX</name>
        <dbReference type="ChEBI" id="CHEBI:64076"/>
    </ligand>
</feature>
<keyword evidence="11 18" id="KW-0413">Isomerase</keyword>
<keyword evidence="13" id="KW-0511">Multifunctional enzyme</keyword>
<comment type="cofactor">
    <cofactor evidence="17">
        <name>Mg(2+)</name>
        <dbReference type="ChEBI" id="CHEBI:18420"/>
    </cofactor>
</comment>
<feature type="binding site" evidence="17">
    <location>
        <position position="261"/>
    </location>
    <ligand>
        <name>(6S)-NADPHX</name>
        <dbReference type="ChEBI" id="CHEBI:64076"/>
    </ligand>
</feature>
<dbReference type="EC" id="5.1.99.6" evidence="19"/>
<evidence type="ECO:0000256" key="4">
    <source>
        <dbReference type="ARBA" id="ARBA00009524"/>
    </source>
</evidence>
<dbReference type="PANTHER" id="PTHR12592">
    <property type="entry name" value="ATP-DEPENDENT (S)-NAD(P)H-HYDRATE DEHYDRATASE FAMILY MEMBER"/>
    <property type="match status" value="1"/>
</dbReference>
<keyword evidence="10 17" id="KW-0520">NAD</keyword>
<feature type="binding site" evidence="18">
    <location>
        <position position="158"/>
    </location>
    <ligand>
        <name>(6S)-NADPHX</name>
        <dbReference type="ChEBI" id="CHEBI:64076"/>
    </ligand>
</feature>
<evidence type="ECO:0000313" key="22">
    <source>
        <dbReference type="EMBL" id="PHK99727.1"/>
    </source>
</evidence>
<feature type="binding site" evidence="18">
    <location>
        <position position="59"/>
    </location>
    <ligand>
        <name>K(+)</name>
        <dbReference type="ChEBI" id="CHEBI:29103"/>
    </ligand>
</feature>
<evidence type="ECO:0000256" key="3">
    <source>
        <dbReference type="ARBA" id="ARBA00006001"/>
    </source>
</evidence>
<protein>
    <recommendedName>
        <fullName evidence="19">Bifunctional NAD(P)H-hydrate repair enzyme</fullName>
    </recommendedName>
    <alternativeName>
        <fullName evidence="19">Nicotinamide nucleotide repair protein</fullName>
    </alternativeName>
    <domain>
        <recommendedName>
            <fullName evidence="19">ADP-dependent (S)-NAD(P)H-hydrate dehydratase</fullName>
            <ecNumber evidence="19">4.2.1.136</ecNumber>
        </recommendedName>
        <alternativeName>
            <fullName evidence="19">ADP-dependent NAD(P)HX dehydratase</fullName>
        </alternativeName>
    </domain>
    <domain>
        <recommendedName>
            <fullName evidence="19">NAD(P)H-hydrate epimerase</fullName>
            <ecNumber evidence="19">5.1.99.6</ecNumber>
        </recommendedName>
    </domain>
</protein>
<name>A0A2G0CIH7_9BACT</name>
<dbReference type="AlphaFoldDB" id="A0A2G0CIH7"/>
<evidence type="ECO:0000256" key="8">
    <source>
        <dbReference type="ARBA" id="ARBA00022857"/>
    </source>
</evidence>
<dbReference type="GO" id="GO:0005524">
    <property type="term" value="F:ATP binding"/>
    <property type="evidence" value="ECO:0007669"/>
    <property type="project" value="UniProtKB-UniRule"/>
</dbReference>
<comment type="function">
    <text evidence="14 19">Bifunctional enzyme that catalyzes the epimerization of the S- and R-forms of NAD(P)HX and the dehydration of the S-form of NAD(P)HX at the expense of ADP, which is converted to AMP. This allows the repair of both epimers of NAD(P)HX, a damaged form of NAD(P)H that is a result of enzymatic or heat-dependent hydration.</text>
</comment>
<dbReference type="NCBIfam" id="TIGR00197">
    <property type="entry name" value="yjeF_nterm"/>
    <property type="match status" value="1"/>
</dbReference>
<comment type="similarity">
    <text evidence="17">Belongs to the NnrD/CARKD family.</text>
</comment>
<evidence type="ECO:0000256" key="13">
    <source>
        <dbReference type="ARBA" id="ARBA00023268"/>
    </source>
</evidence>
<sequence length="508" mass="54644">MRILTAQQHQELDQATLEQDGISSLELMERAATAWAKRFTELFADKSREVVVVCGPGNNGGDGLAIARLLRFEAYTISVVAADIAPASPDHQDNRRRAKDVGVHIRTLREGDALPSFRKRSIVIDALFGTGLSRSIEGYWAWLVEHLNEQPVTRVAVDLPSGLRTDEPSTGAIVRADRTLSLGYPKLALFAPANTEYLGHWELVPFRLADPPAPADGASPPPRMLTPRPVAALLKARRANDHKGTFGHALLVAGGFGKMGAAVLSARSVLRAGAGLLTVHIPRVGYEILQMSIPEAMCSIDQHRYMVSALQEDVTQYDTVGVGPGLGTKPATQQAVFQLLEQFPRPLVIDADALNILAGTPEKLATLPAGSLLTPHPKEFERLFGATDDDFQRWQLQLAKARELNAVIVLKTGYTAVATPDGELFFNTTGNPGMGTGGTGDALTGILTGLLAQGYPPADAARLGVYLHGLAGDLAARDVGQESLLAEDLIHHLGPAFKKLHRLAERHQ</sequence>
<dbReference type="RefSeq" id="WP_099104706.1">
    <property type="nucleotide sequence ID" value="NZ_JAATJF010000001.1"/>
</dbReference>
<dbReference type="Gene3D" id="3.40.50.10260">
    <property type="entry name" value="YjeF N-terminal domain"/>
    <property type="match status" value="1"/>
</dbReference>
<dbReference type="PROSITE" id="PS51383">
    <property type="entry name" value="YJEF_C_3"/>
    <property type="match status" value="1"/>
</dbReference>
<comment type="catalytic activity">
    <reaction evidence="15 17 19">
        <text>(6S)-NADHX + ADP = AMP + phosphate + NADH + H(+)</text>
        <dbReference type="Rhea" id="RHEA:32223"/>
        <dbReference type="ChEBI" id="CHEBI:15378"/>
        <dbReference type="ChEBI" id="CHEBI:43474"/>
        <dbReference type="ChEBI" id="CHEBI:57945"/>
        <dbReference type="ChEBI" id="CHEBI:64074"/>
        <dbReference type="ChEBI" id="CHEBI:456215"/>
        <dbReference type="ChEBI" id="CHEBI:456216"/>
        <dbReference type="EC" id="4.2.1.136"/>
    </reaction>
</comment>
<dbReference type="GO" id="GO:0046496">
    <property type="term" value="P:nicotinamide nucleotide metabolic process"/>
    <property type="evidence" value="ECO:0007669"/>
    <property type="project" value="UniProtKB-UniRule"/>
</dbReference>
<proteinExistence type="inferred from homology"/>
<dbReference type="SUPFAM" id="SSF64153">
    <property type="entry name" value="YjeF N-terminal domain-like"/>
    <property type="match status" value="1"/>
</dbReference>
<dbReference type="GO" id="GO:0052855">
    <property type="term" value="F:ADP-dependent NAD(P)H-hydrate dehydratase activity"/>
    <property type="evidence" value="ECO:0007669"/>
    <property type="project" value="UniProtKB-UniRule"/>
</dbReference>
<comment type="caution">
    <text evidence="22">The sequence shown here is derived from an EMBL/GenBank/DDBJ whole genome shotgun (WGS) entry which is preliminary data.</text>
</comment>
<dbReference type="NCBIfam" id="TIGR00196">
    <property type="entry name" value="yjeF_cterm"/>
    <property type="match status" value="1"/>
</dbReference>
<dbReference type="GO" id="GO:0046872">
    <property type="term" value="F:metal ion binding"/>
    <property type="evidence" value="ECO:0007669"/>
    <property type="project" value="UniProtKB-UniRule"/>
</dbReference>
<evidence type="ECO:0000256" key="15">
    <source>
        <dbReference type="ARBA" id="ARBA00048238"/>
    </source>
</evidence>
<evidence type="ECO:0000313" key="23">
    <source>
        <dbReference type="Proteomes" id="UP000226437"/>
    </source>
</evidence>
<dbReference type="InterPro" id="IPR029056">
    <property type="entry name" value="Ribokinase-like"/>
</dbReference>
<dbReference type="GO" id="GO:0052856">
    <property type="term" value="F:NAD(P)HX epimerase activity"/>
    <property type="evidence" value="ECO:0007669"/>
    <property type="project" value="UniProtKB-UniRule"/>
</dbReference>
<dbReference type="Proteomes" id="UP000226437">
    <property type="component" value="Unassembled WGS sequence"/>
</dbReference>
<evidence type="ECO:0000259" key="21">
    <source>
        <dbReference type="PROSITE" id="PS51385"/>
    </source>
</evidence>
<dbReference type="InterPro" id="IPR036652">
    <property type="entry name" value="YjeF_N_dom_sf"/>
</dbReference>
<evidence type="ECO:0000256" key="10">
    <source>
        <dbReference type="ARBA" id="ARBA00023027"/>
    </source>
</evidence>
<evidence type="ECO:0000256" key="14">
    <source>
        <dbReference type="ARBA" id="ARBA00025153"/>
    </source>
</evidence>
<evidence type="ECO:0000256" key="6">
    <source>
        <dbReference type="ARBA" id="ARBA00022741"/>
    </source>
</evidence>
<dbReference type="EMBL" id="PDLO01000001">
    <property type="protein sequence ID" value="PHK99727.1"/>
    <property type="molecule type" value="Genomic_DNA"/>
</dbReference>
<keyword evidence="6 17" id="KW-0547">Nucleotide-binding</keyword>
<dbReference type="PIRSF" id="PIRSF017184">
    <property type="entry name" value="Nnr"/>
    <property type="match status" value="1"/>
</dbReference>